<evidence type="ECO:0000313" key="2">
    <source>
        <dbReference type="EMBL" id="MCQ1057130.1"/>
    </source>
</evidence>
<dbReference type="Proteomes" id="UP001524460">
    <property type="component" value="Unassembled WGS sequence"/>
</dbReference>
<comment type="caution">
    <text evidence="2">The sequence shown here is derived from an EMBL/GenBank/DDBJ whole genome shotgun (WGS) entry which is preliminary data.</text>
</comment>
<keyword evidence="3" id="KW-1185">Reference proteome</keyword>
<dbReference type="SUPFAM" id="SSF54523">
    <property type="entry name" value="Pili subunits"/>
    <property type="match status" value="1"/>
</dbReference>
<feature type="transmembrane region" description="Helical" evidence="1">
    <location>
        <begin position="12"/>
        <end position="31"/>
    </location>
</feature>
<accession>A0ABT1MXB5</accession>
<gene>
    <name evidence="2" type="ORF">NHN17_03450</name>
</gene>
<dbReference type="EMBL" id="JANEYT010000005">
    <property type="protein sequence ID" value="MCQ1057130.1"/>
    <property type="molecule type" value="Genomic_DNA"/>
</dbReference>
<proteinExistence type="predicted"/>
<organism evidence="2 3">
    <name type="scientific">Photobacterium pectinilyticum</name>
    <dbReference type="NCBI Taxonomy" id="2906793"/>
    <lineage>
        <taxon>Bacteria</taxon>
        <taxon>Pseudomonadati</taxon>
        <taxon>Pseudomonadota</taxon>
        <taxon>Gammaproteobacteria</taxon>
        <taxon>Vibrionales</taxon>
        <taxon>Vibrionaceae</taxon>
        <taxon>Photobacterium</taxon>
    </lineage>
</organism>
<evidence type="ECO:0000313" key="3">
    <source>
        <dbReference type="Proteomes" id="UP001524460"/>
    </source>
</evidence>
<dbReference type="InterPro" id="IPR012902">
    <property type="entry name" value="N_methyl_site"/>
</dbReference>
<dbReference type="InterPro" id="IPR045584">
    <property type="entry name" value="Pilin-like"/>
</dbReference>
<keyword evidence="1" id="KW-1133">Transmembrane helix</keyword>
<sequence>MKKQAGFSLVELVIVIIVVGLLAVAALPRFLNVTDEAKKAQIEGVAGGYATAVLSARAQWEAYGRPVQGEFNRVNYDGTEFYLSTKSKDSFLTGEGYPVSANQNQINDIDETDCVWLMEELLQNPPQVTSDSAEAVDGKNQFYAIDASSGVNKECRYYQLASANSQGTTNNITSGHYFSYKPAKGQVEVTLK</sequence>
<dbReference type="Gene3D" id="3.30.700.10">
    <property type="entry name" value="Glycoprotein, Type 4 Pilin"/>
    <property type="match status" value="1"/>
</dbReference>
<reference evidence="2 3" key="1">
    <citation type="submission" date="2022-07" db="EMBL/GenBank/DDBJ databases">
        <title>Photobacterium pectinilyticum sp. nov., a marine bacterium isolated from surface seawater of Qingdao offshore.</title>
        <authorList>
            <person name="Wang X."/>
        </authorList>
    </citation>
    <scope>NUCLEOTIDE SEQUENCE [LARGE SCALE GENOMIC DNA]</scope>
    <source>
        <strain evidence="2 3">ZSDE20</strain>
    </source>
</reference>
<keyword evidence="1" id="KW-0472">Membrane</keyword>
<dbReference type="PROSITE" id="PS00409">
    <property type="entry name" value="PROKAR_NTER_METHYL"/>
    <property type="match status" value="1"/>
</dbReference>
<dbReference type="RefSeq" id="WP_255040746.1">
    <property type="nucleotide sequence ID" value="NZ_JANEYT010000005.1"/>
</dbReference>
<dbReference type="Pfam" id="PF07963">
    <property type="entry name" value="N_methyl"/>
    <property type="match status" value="1"/>
</dbReference>
<protein>
    <submittedName>
        <fullName evidence="2">Prepilin-type N-terminal cleavage/methylation domain-containing protein</fullName>
    </submittedName>
</protein>
<name>A0ABT1MXB5_9GAMM</name>
<dbReference type="NCBIfam" id="TIGR02532">
    <property type="entry name" value="IV_pilin_GFxxxE"/>
    <property type="match status" value="1"/>
</dbReference>
<keyword evidence="1" id="KW-0812">Transmembrane</keyword>
<evidence type="ECO:0000256" key="1">
    <source>
        <dbReference type="SAM" id="Phobius"/>
    </source>
</evidence>